<evidence type="ECO:0000256" key="6">
    <source>
        <dbReference type="SAM" id="MobiDB-lite"/>
    </source>
</evidence>
<dbReference type="EMBL" id="CAJFDI010000002">
    <property type="protein sequence ID" value="CAD5215679.1"/>
    <property type="molecule type" value="Genomic_DNA"/>
</dbReference>
<keyword evidence="4" id="KW-0539">Nucleus</keyword>
<evidence type="ECO:0000313" key="8">
    <source>
        <dbReference type="EMBL" id="CAD5215679.1"/>
    </source>
</evidence>
<evidence type="ECO:0000256" key="3">
    <source>
        <dbReference type="ARBA" id="ARBA00022884"/>
    </source>
</evidence>
<feature type="domain" description="RRM" evidence="7">
    <location>
        <begin position="374"/>
        <end position="468"/>
    </location>
</feature>
<evidence type="ECO:0000256" key="4">
    <source>
        <dbReference type="ARBA" id="ARBA00023242"/>
    </source>
</evidence>
<comment type="subcellular location">
    <subcellularLocation>
        <location evidence="1">Nucleus</location>
    </subcellularLocation>
</comment>
<dbReference type="GO" id="GO:0005730">
    <property type="term" value="C:nucleolus"/>
    <property type="evidence" value="ECO:0007669"/>
    <property type="project" value="TreeGrafter"/>
</dbReference>
<feature type="compositionally biased region" description="Acidic residues" evidence="6">
    <location>
        <begin position="163"/>
        <end position="208"/>
    </location>
</feature>
<dbReference type="SUPFAM" id="SSF54928">
    <property type="entry name" value="RNA-binding domain, RBD"/>
    <property type="match status" value="2"/>
</dbReference>
<dbReference type="OrthoDB" id="3945418at2759"/>
<sequence length="1119" mass="129169">MSKYYKKLELNDVKDEEVGDADIKKNFGGPKKKPNIGLKAFRIVVRNLPFNTTKEEFEELFSKFGIVKDIQLPKCKDKKYPNSIAGFGFIQYGARESARNAVKELNFTQFKGRKIAVDWALHKDDYMSRQVGNAEHSNLMKVAKKFDDSKEDEKVESDKSGSDSEEVEEEENTSDVESADNEDMDESETEEEDELMDGEDDEADEEEEIKEKKVNKKDDAVAEGRVVFLRNLSFDATNESLKTYMEKFGEVSLAILCKFPGTEQKSGNAFVHFKTKEAADKCLEELDVSGIFFEGRIIEGHRAVPREEAKKFESEGKKKEGKDKRNLKLLRASLIRMGTAQAKEMSEEDAKFRQKLIEAAKTKLKNLHMFVSPTRLAIHNIPFKFRDDDLFNLCLNQATKNAYIKECRIMRNKTGVDQQGRPILGRSKGFGFVEFVDHLDALTCLRNLNNNPEVFTDERRPIVEFSIENLNALRIKENRKQMQEQGYRRDTDEQKARKEAMLKKSKASLVKDGMKNLPKKFGQKIRYRDRKHNQNQKGSGGRKEYKIKKIGKGKMAHILAGLAEFHHVPSDFDHYFFKNLTQKLFLSNLVKLEDIYSLLNRNSSSTTLLCALIASFLNEDNLAEGVGYVSKHIRDLLEASNECSCLKQLLYDLAMELEKRKLLQRDVKDVLLSSGATVLLSERSNVVIRRQIAHFMVEVSKDSTEEQEIRAVLFKGWMESDDVTVIDEASYVFRQTDLFETLDKQQIEGIYKKFLELTRPGLNVIKLIASILLLNENEVLKKIEDVEDKRLTQQLCSELLKTCTLQLQPELLRVVVSNIRQSSDCVIEYLEEIEDIFQEEMTRIRRDLNANLPLPKKCSNDSLIKYLNYIRLRSGVSSSEYIQAFDSAKLRIQNSPEILDFILSESEELCDLLRENLIRNVFNDLTVNILMVKGFPNWILVDSAILILDKIADFFDYDEDTVHKRIFELMKTREHEDIDYVKESAAKFLLKNCPDMIKEEMKGLFLNGNNLEIRIAVLERLLLTSDSELASLGHLNDIMEEVLLLESNIQVKEKALILLERLEKVDEKWKEKSAQLKEMFREEKNRLDKKNDLEILTQMIENVKTSADCFDDHVAKECY</sequence>
<dbReference type="SMART" id="SM00361">
    <property type="entry name" value="RRM_1"/>
    <property type="match status" value="2"/>
</dbReference>
<dbReference type="PANTHER" id="PTHR48039">
    <property type="entry name" value="RNA-BINDING MOTIF PROTEIN 14B"/>
    <property type="match status" value="1"/>
</dbReference>
<dbReference type="InterPro" id="IPR035979">
    <property type="entry name" value="RBD_domain_sf"/>
</dbReference>
<evidence type="ECO:0000256" key="1">
    <source>
        <dbReference type="ARBA" id="ARBA00004123"/>
    </source>
</evidence>
<dbReference type="InterPro" id="IPR000504">
    <property type="entry name" value="RRM_dom"/>
</dbReference>
<evidence type="ECO:0000313" key="9">
    <source>
        <dbReference type="Proteomes" id="UP000659654"/>
    </source>
</evidence>
<dbReference type="Proteomes" id="UP000659654">
    <property type="component" value="Unassembled WGS sequence"/>
</dbReference>
<feature type="domain" description="RRM" evidence="7">
    <location>
        <begin position="41"/>
        <end position="122"/>
    </location>
</feature>
<comment type="caution">
    <text evidence="8">The sequence shown here is derived from an EMBL/GenBank/DDBJ whole genome shotgun (WGS) entry which is preliminary data.</text>
</comment>
<dbReference type="AlphaFoldDB" id="A0A7I8WRH1"/>
<accession>A0A7I8WRH1</accession>
<dbReference type="CDD" id="cd12416">
    <property type="entry name" value="RRM4_RBM28_like"/>
    <property type="match status" value="1"/>
</dbReference>
<dbReference type="InterPro" id="IPR051945">
    <property type="entry name" value="RRM_MRD1_RNA_proc_ribogen"/>
</dbReference>
<feature type="region of interest" description="Disordered" evidence="6">
    <location>
        <begin position="145"/>
        <end position="215"/>
    </location>
</feature>
<dbReference type="GO" id="GO:0003729">
    <property type="term" value="F:mRNA binding"/>
    <property type="evidence" value="ECO:0007669"/>
    <property type="project" value="TreeGrafter"/>
</dbReference>
<dbReference type="InterPro" id="IPR012677">
    <property type="entry name" value="Nucleotide-bd_a/b_plait_sf"/>
</dbReference>
<keyword evidence="3 5" id="KW-0694">RNA-binding</keyword>
<dbReference type="Gene3D" id="3.30.70.330">
    <property type="match status" value="3"/>
</dbReference>
<proteinExistence type="predicted"/>
<name>A0A7I8WRH1_BURXY</name>
<reference evidence="8" key="1">
    <citation type="submission" date="2020-09" db="EMBL/GenBank/DDBJ databases">
        <authorList>
            <person name="Kikuchi T."/>
        </authorList>
    </citation>
    <scope>NUCLEOTIDE SEQUENCE</scope>
    <source>
        <strain evidence="8">Ka4C1</strain>
    </source>
</reference>
<dbReference type="PANTHER" id="PTHR48039:SF5">
    <property type="entry name" value="RNA-BINDING PROTEIN 28"/>
    <property type="match status" value="1"/>
</dbReference>
<dbReference type="PROSITE" id="PS50102">
    <property type="entry name" value="RRM"/>
    <property type="match status" value="3"/>
</dbReference>
<keyword evidence="2" id="KW-0677">Repeat</keyword>
<dbReference type="Proteomes" id="UP000582659">
    <property type="component" value="Unassembled WGS sequence"/>
</dbReference>
<evidence type="ECO:0000256" key="5">
    <source>
        <dbReference type="PROSITE-ProRule" id="PRU00176"/>
    </source>
</evidence>
<dbReference type="SMART" id="SM00360">
    <property type="entry name" value="RRM"/>
    <property type="match status" value="3"/>
</dbReference>
<evidence type="ECO:0000256" key="2">
    <source>
        <dbReference type="ARBA" id="ARBA00022737"/>
    </source>
</evidence>
<gene>
    <name evidence="8" type="ORF">BXYJ_LOCUS4150</name>
</gene>
<organism evidence="8 9">
    <name type="scientific">Bursaphelenchus xylophilus</name>
    <name type="common">Pinewood nematode worm</name>
    <name type="synonym">Aphelenchoides xylophilus</name>
    <dbReference type="NCBI Taxonomy" id="6326"/>
    <lineage>
        <taxon>Eukaryota</taxon>
        <taxon>Metazoa</taxon>
        <taxon>Ecdysozoa</taxon>
        <taxon>Nematoda</taxon>
        <taxon>Chromadorea</taxon>
        <taxon>Rhabditida</taxon>
        <taxon>Tylenchina</taxon>
        <taxon>Tylenchomorpha</taxon>
        <taxon>Aphelenchoidea</taxon>
        <taxon>Aphelenchoididae</taxon>
        <taxon>Bursaphelenchus</taxon>
    </lineage>
</organism>
<dbReference type="InterPro" id="IPR003954">
    <property type="entry name" value="RRM_euk-type"/>
</dbReference>
<protein>
    <submittedName>
        <fullName evidence="8">(pine wood nematode) hypothetical protein</fullName>
    </submittedName>
</protein>
<feature type="domain" description="RRM" evidence="7">
    <location>
        <begin position="225"/>
        <end position="305"/>
    </location>
</feature>
<keyword evidence="9" id="KW-1185">Reference proteome</keyword>
<dbReference type="EMBL" id="CAJFCV020000002">
    <property type="protein sequence ID" value="CAG9097675.1"/>
    <property type="molecule type" value="Genomic_DNA"/>
</dbReference>
<feature type="compositionally biased region" description="Basic and acidic residues" evidence="6">
    <location>
        <begin position="145"/>
        <end position="162"/>
    </location>
</feature>
<dbReference type="Pfam" id="PF00076">
    <property type="entry name" value="RRM_1"/>
    <property type="match status" value="3"/>
</dbReference>
<evidence type="ECO:0000259" key="7">
    <source>
        <dbReference type="PROSITE" id="PS50102"/>
    </source>
</evidence>
<dbReference type="FunFam" id="3.30.70.330:FF:000182">
    <property type="entry name" value="RNA-binding motif protein 28"/>
    <property type="match status" value="1"/>
</dbReference>